<comment type="caution">
    <text evidence="1">The sequence shown here is derived from an EMBL/GenBank/DDBJ whole genome shotgun (WGS) entry which is preliminary data.</text>
</comment>
<proteinExistence type="predicted"/>
<organism evidence="1 2">
    <name type="scientific">Caerostris extrusa</name>
    <name type="common">Bark spider</name>
    <name type="synonym">Caerostris bankana</name>
    <dbReference type="NCBI Taxonomy" id="172846"/>
    <lineage>
        <taxon>Eukaryota</taxon>
        <taxon>Metazoa</taxon>
        <taxon>Ecdysozoa</taxon>
        <taxon>Arthropoda</taxon>
        <taxon>Chelicerata</taxon>
        <taxon>Arachnida</taxon>
        <taxon>Araneae</taxon>
        <taxon>Araneomorphae</taxon>
        <taxon>Entelegynae</taxon>
        <taxon>Araneoidea</taxon>
        <taxon>Araneidae</taxon>
        <taxon>Caerostris</taxon>
    </lineage>
</organism>
<gene>
    <name evidence="1" type="ORF">CEXT_493841</name>
</gene>
<dbReference type="EMBL" id="BPLR01002788">
    <property type="protein sequence ID" value="GIX77772.1"/>
    <property type="molecule type" value="Genomic_DNA"/>
</dbReference>
<evidence type="ECO:0000313" key="1">
    <source>
        <dbReference type="EMBL" id="GIX77772.1"/>
    </source>
</evidence>
<sequence>MISTAISGTFACSNQSQLARHIALWSDFAPHQCAVTYGHSDTQQAGAVFGGMCCNTHHTTPIFHHVAFTSLVH</sequence>
<accession>A0AAV4N2F7</accession>
<evidence type="ECO:0000313" key="2">
    <source>
        <dbReference type="Proteomes" id="UP001054945"/>
    </source>
</evidence>
<dbReference type="AlphaFoldDB" id="A0AAV4N2F7"/>
<reference evidence="1 2" key="1">
    <citation type="submission" date="2021-06" db="EMBL/GenBank/DDBJ databases">
        <title>Caerostris extrusa draft genome.</title>
        <authorList>
            <person name="Kono N."/>
            <person name="Arakawa K."/>
        </authorList>
    </citation>
    <scope>NUCLEOTIDE SEQUENCE [LARGE SCALE GENOMIC DNA]</scope>
</reference>
<name>A0AAV4N2F7_CAEEX</name>
<protein>
    <submittedName>
        <fullName evidence="1">Uncharacterized protein</fullName>
    </submittedName>
</protein>
<keyword evidence="2" id="KW-1185">Reference proteome</keyword>
<dbReference type="Proteomes" id="UP001054945">
    <property type="component" value="Unassembled WGS sequence"/>
</dbReference>